<dbReference type="HAMAP" id="MF_00111">
    <property type="entry name" value="MurA"/>
    <property type="match status" value="1"/>
</dbReference>
<dbReference type="Pfam" id="PF00275">
    <property type="entry name" value="EPSP_synthase"/>
    <property type="match status" value="1"/>
</dbReference>
<dbReference type="AlphaFoldDB" id="A0A1G2K4V2"/>
<dbReference type="Proteomes" id="UP000177152">
    <property type="component" value="Unassembled WGS sequence"/>
</dbReference>
<evidence type="ECO:0000256" key="9">
    <source>
        <dbReference type="ARBA" id="ARBA00023316"/>
    </source>
</evidence>
<comment type="function">
    <text evidence="12">Cell wall formation. Adds enolpyruvyl to UDP-N-acetylglucosamine.</text>
</comment>
<keyword evidence="8 12" id="KW-0131">Cell cycle</keyword>
<evidence type="ECO:0000256" key="3">
    <source>
        <dbReference type="ARBA" id="ARBA00022490"/>
    </source>
</evidence>
<dbReference type="GO" id="GO:0051301">
    <property type="term" value="P:cell division"/>
    <property type="evidence" value="ECO:0007669"/>
    <property type="project" value="UniProtKB-KW"/>
</dbReference>
<accession>A0A1G2K4V2</accession>
<dbReference type="PANTHER" id="PTHR43783">
    <property type="entry name" value="UDP-N-ACETYLGLUCOSAMINE 1-CARBOXYVINYLTRANSFERASE"/>
    <property type="match status" value="1"/>
</dbReference>
<dbReference type="NCBIfam" id="TIGR01072">
    <property type="entry name" value="murA"/>
    <property type="match status" value="1"/>
</dbReference>
<keyword evidence="5 12" id="KW-0808">Transferase</keyword>
<dbReference type="EC" id="2.5.1.7" evidence="12"/>
<keyword evidence="3 12" id="KW-0963">Cytoplasm</keyword>
<reference evidence="14 15" key="1">
    <citation type="journal article" date="2016" name="Nat. Commun.">
        <title>Thousands of microbial genomes shed light on interconnected biogeochemical processes in an aquifer system.</title>
        <authorList>
            <person name="Anantharaman K."/>
            <person name="Brown C.T."/>
            <person name="Hug L.A."/>
            <person name="Sharon I."/>
            <person name="Castelle C.J."/>
            <person name="Probst A.J."/>
            <person name="Thomas B.C."/>
            <person name="Singh A."/>
            <person name="Wilkins M.J."/>
            <person name="Karaoz U."/>
            <person name="Brodie E.L."/>
            <person name="Williams K.H."/>
            <person name="Hubbard S.S."/>
            <person name="Banfield J.F."/>
        </authorList>
    </citation>
    <scope>NUCLEOTIDE SEQUENCE [LARGE SCALE GENOMIC DNA]</scope>
</reference>
<dbReference type="PANTHER" id="PTHR43783:SF1">
    <property type="entry name" value="UDP-N-ACETYLGLUCOSAMINE 1-CARBOXYVINYLTRANSFERASE"/>
    <property type="match status" value="1"/>
</dbReference>
<dbReference type="InterPro" id="IPR013792">
    <property type="entry name" value="RNA3'P_cycl/enolpyr_Trfase_a/b"/>
</dbReference>
<evidence type="ECO:0000256" key="8">
    <source>
        <dbReference type="ARBA" id="ARBA00023306"/>
    </source>
</evidence>
<comment type="caution">
    <text evidence="12">Lacks conserved residue(s) required for the propagation of feature annotation.</text>
</comment>
<dbReference type="Gene3D" id="3.65.10.10">
    <property type="entry name" value="Enolpyruvate transferase domain"/>
    <property type="match status" value="2"/>
</dbReference>
<feature type="binding site" evidence="12">
    <location>
        <position position="330"/>
    </location>
    <ligand>
        <name>UDP-N-acetyl-alpha-D-glucosamine</name>
        <dbReference type="ChEBI" id="CHEBI:57705"/>
    </ligand>
</feature>
<dbReference type="InterPro" id="IPR036968">
    <property type="entry name" value="Enolpyruvate_Tfrase_sf"/>
</dbReference>
<keyword evidence="4 12" id="KW-0132">Cell division</keyword>
<feature type="binding site" evidence="12">
    <location>
        <begin position="23"/>
        <end position="24"/>
    </location>
    <ligand>
        <name>phosphoenolpyruvate</name>
        <dbReference type="ChEBI" id="CHEBI:58702"/>
    </ligand>
</feature>
<dbReference type="GO" id="GO:0008360">
    <property type="term" value="P:regulation of cell shape"/>
    <property type="evidence" value="ECO:0007669"/>
    <property type="project" value="UniProtKB-KW"/>
</dbReference>
<feature type="active site" description="Proton donor" evidence="12">
    <location>
        <position position="116"/>
    </location>
</feature>
<proteinExistence type="inferred from homology"/>
<dbReference type="SUPFAM" id="SSF55205">
    <property type="entry name" value="EPT/RTPC-like"/>
    <property type="match status" value="1"/>
</dbReference>
<organism evidence="14 15">
    <name type="scientific">Candidatus Sungbacteria bacterium RIFCSPHIGHO2_01_FULL_47_32</name>
    <dbReference type="NCBI Taxonomy" id="1802264"/>
    <lineage>
        <taxon>Bacteria</taxon>
        <taxon>Candidatus Sungiibacteriota</taxon>
    </lineage>
</organism>
<evidence type="ECO:0000256" key="11">
    <source>
        <dbReference type="ARBA" id="ARBA00047527"/>
    </source>
</evidence>
<feature type="domain" description="Enolpyruvate transferase" evidence="13">
    <location>
        <begin position="8"/>
        <end position="422"/>
    </location>
</feature>
<comment type="caution">
    <text evidence="14">The sequence shown here is derived from an EMBL/GenBank/DDBJ whole genome shotgun (WGS) entry which is preliminary data.</text>
</comment>
<evidence type="ECO:0000313" key="15">
    <source>
        <dbReference type="Proteomes" id="UP000177152"/>
    </source>
</evidence>
<evidence type="ECO:0000259" key="13">
    <source>
        <dbReference type="Pfam" id="PF00275"/>
    </source>
</evidence>
<dbReference type="GO" id="GO:0008760">
    <property type="term" value="F:UDP-N-acetylglucosamine 1-carboxyvinyltransferase activity"/>
    <property type="evidence" value="ECO:0007669"/>
    <property type="project" value="UniProtKB-UniRule"/>
</dbReference>
<evidence type="ECO:0000256" key="10">
    <source>
        <dbReference type="ARBA" id="ARBA00038367"/>
    </source>
</evidence>
<dbReference type="NCBIfam" id="NF006873">
    <property type="entry name" value="PRK09369.1"/>
    <property type="match status" value="1"/>
</dbReference>
<comment type="catalytic activity">
    <reaction evidence="11 12">
        <text>phosphoenolpyruvate + UDP-N-acetyl-alpha-D-glucosamine = UDP-N-acetyl-3-O-(1-carboxyvinyl)-alpha-D-glucosamine + phosphate</text>
        <dbReference type="Rhea" id="RHEA:18681"/>
        <dbReference type="ChEBI" id="CHEBI:43474"/>
        <dbReference type="ChEBI" id="CHEBI:57705"/>
        <dbReference type="ChEBI" id="CHEBI:58702"/>
        <dbReference type="ChEBI" id="CHEBI:68483"/>
        <dbReference type="EC" id="2.5.1.7"/>
    </reaction>
</comment>
<evidence type="ECO:0000256" key="12">
    <source>
        <dbReference type="HAMAP-Rule" id="MF_00111"/>
    </source>
</evidence>
<dbReference type="EMBL" id="MHQC01000036">
    <property type="protein sequence ID" value="OGZ94436.1"/>
    <property type="molecule type" value="Genomic_DNA"/>
</dbReference>
<evidence type="ECO:0000256" key="4">
    <source>
        <dbReference type="ARBA" id="ARBA00022618"/>
    </source>
</evidence>
<dbReference type="GO" id="GO:0019277">
    <property type="term" value="P:UDP-N-acetylgalactosamine biosynthetic process"/>
    <property type="evidence" value="ECO:0007669"/>
    <property type="project" value="InterPro"/>
</dbReference>
<evidence type="ECO:0000256" key="7">
    <source>
        <dbReference type="ARBA" id="ARBA00022984"/>
    </source>
</evidence>
<comment type="subcellular location">
    <subcellularLocation>
        <location evidence="1 12">Cytoplasm</location>
    </subcellularLocation>
</comment>
<dbReference type="GO" id="GO:0009252">
    <property type="term" value="P:peptidoglycan biosynthetic process"/>
    <property type="evidence" value="ECO:0007669"/>
    <property type="project" value="UniProtKB-UniRule"/>
</dbReference>
<comment type="similarity">
    <text evidence="10 12">Belongs to the EPSP synthase family. MurA subfamily.</text>
</comment>
<evidence type="ECO:0000313" key="14">
    <source>
        <dbReference type="EMBL" id="OGZ94436.1"/>
    </source>
</evidence>
<feature type="binding site" evidence="12">
    <location>
        <position position="308"/>
    </location>
    <ligand>
        <name>UDP-N-acetyl-alpha-D-glucosamine</name>
        <dbReference type="ChEBI" id="CHEBI:57705"/>
    </ligand>
</feature>
<gene>
    <name evidence="12" type="primary">murA</name>
    <name evidence="14" type="ORF">A2633_04130</name>
</gene>
<dbReference type="InterPro" id="IPR050068">
    <property type="entry name" value="MurA_subfamily"/>
</dbReference>
<name>A0A1G2K4V2_9BACT</name>
<evidence type="ECO:0000256" key="1">
    <source>
        <dbReference type="ARBA" id="ARBA00004496"/>
    </source>
</evidence>
<dbReference type="InterPro" id="IPR001986">
    <property type="entry name" value="Enolpyruvate_Tfrase_dom"/>
</dbReference>
<protein>
    <recommendedName>
        <fullName evidence="12">UDP-N-acetylglucosamine 1-carboxyvinyltransferase</fullName>
        <ecNumber evidence="12">2.5.1.7</ecNumber>
    </recommendedName>
    <alternativeName>
        <fullName evidence="12">Enoylpyruvate transferase</fullName>
    </alternativeName>
    <alternativeName>
        <fullName evidence="12">UDP-N-acetylglucosamine enolpyruvyl transferase</fullName>
        <shortName evidence="12">EPT</shortName>
    </alternativeName>
</protein>
<sequence length="435" mass="47339">MAEKFIIEGGKKLEGIVRVKGAKNSVGNLFMATLLTDEPCVLTNVPKNKETDIAAELAGHIGSIVEREGNIVRIHTPEIKNFRVSELSRKNRIPILALGPLLSRAHEAEVPLLGGDKIGPRPVDFHIGALEKLGTEITITDFAYAAKTKGLTGGAIALPYPSVGATQNILLSTVLAEGLTTLTNAAIEPEVVDLIKMLRGMGALIEVDANRAIRVEGVQKLRGVKHHLIPDRLEAASFAIMAIATNGNILVEDAMQEHLAPLLNAIRKIGGEYSIEETGIRFYRKDSGSPHLLSLHIETDTYPGFVTDWQQPFAVLMTEGEGDSVIHETVYEDRFNYVEDLKRMGASIEVVPKCIGALPCRFQGKMYNHSCIIHGPTKLHPASIEMRDIRAGMAQVIAALTADGVSEVSGVEHIDRGYESIDTRLRMIGADIKRI</sequence>
<keyword evidence="6 12" id="KW-0133">Cell shape</keyword>
<evidence type="ECO:0000256" key="5">
    <source>
        <dbReference type="ARBA" id="ARBA00022679"/>
    </source>
</evidence>
<keyword evidence="9 12" id="KW-0961">Cell wall biogenesis/degradation</keyword>
<comment type="pathway">
    <text evidence="2 12">Cell wall biogenesis; peptidoglycan biosynthesis.</text>
</comment>
<dbReference type="CDD" id="cd01555">
    <property type="entry name" value="UdpNAET"/>
    <property type="match status" value="1"/>
</dbReference>
<evidence type="ECO:0000256" key="6">
    <source>
        <dbReference type="ARBA" id="ARBA00022960"/>
    </source>
</evidence>
<feature type="binding site" evidence="12">
    <location>
        <position position="92"/>
    </location>
    <ligand>
        <name>UDP-N-acetyl-alpha-D-glucosamine</name>
        <dbReference type="ChEBI" id="CHEBI:57705"/>
    </ligand>
</feature>
<dbReference type="GO" id="GO:0005737">
    <property type="term" value="C:cytoplasm"/>
    <property type="evidence" value="ECO:0007669"/>
    <property type="project" value="UniProtKB-SubCell"/>
</dbReference>
<dbReference type="InterPro" id="IPR005750">
    <property type="entry name" value="UDP_GlcNAc_COvinyl_MurA"/>
</dbReference>
<keyword evidence="7 12" id="KW-0573">Peptidoglycan synthesis</keyword>
<dbReference type="UniPathway" id="UPA00219"/>
<evidence type="ECO:0000256" key="2">
    <source>
        <dbReference type="ARBA" id="ARBA00004752"/>
    </source>
</evidence>
<dbReference type="GO" id="GO:0071555">
    <property type="term" value="P:cell wall organization"/>
    <property type="evidence" value="ECO:0007669"/>
    <property type="project" value="UniProtKB-KW"/>
</dbReference>